<evidence type="ECO:0000313" key="11">
    <source>
        <dbReference type="EMBL" id="CUN09425.1"/>
    </source>
</evidence>
<keyword evidence="6 9" id="KW-1133">Transmembrane helix</keyword>
<evidence type="ECO:0000256" key="1">
    <source>
        <dbReference type="ARBA" id="ARBA00004370"/>
    </source>
</evidence>
<evidence type="ECO:0000313" key="14">
    <source>
        <dbReference type="Proteomes" id="UP000095495"/>
    </source>
</evidence>
<comment type="subcellular location">
    <subcellularLocation>
        <location evidence="1">Membrane</location>
    </subcellularLocation>
</comment>
<dbReference type="InterPro" id="IPR005807">
    <property type="entry name" value="SecE_bac"/>
</dbReference>
<evidence type="ECO:0000313" key="10">
    <source>
        <dbReference type="EMBL" id="CRL42785.1"/>
    </source>
</evidence>
<protein>
    <submittedName>
        <fullName evidence="11 12">Preprotein translocase subunit SecE</fullName>
    </submittedName>
</protein>
<evidence type="ECO:0000256" key="8">
    <source>
        <dbReference type="ARBA" id="ARBA00023136"/>
    </source>
</evidence>
<dbReference type="OrthoDB" id="9807958at2"/>
<keyword evidence="7" id="KW-0811">Translocation</keyword>
<accession>A0A0M6WYW0</accession>
<name>A0A0M6WYW0_9FIRM</name>
<evidence type="ECO:0000256" key="3">
    <source>
        <dbReference type="ARBA" id="ARBA00022475"/>
    </source>
</evidence>
<dbReference type="Proteomes" id="UP000446657">
    <property type="component" value="Unassembled WGS sequence"/>
</dbReference>
<dbReference type="STRING" id="301302.ERS852420_02665"/>
<dbReference type="InterPro" id="IPR038379">
    <property type="entry name" value="SecE_sf"/>
</dbReference>
<dbReference type="Proteomes" id="UP000095495">
    <property type="component" value="Unassembled WGS sequence"/>
</dbReference>
<dbReference type="Pfam" id="PF00584">
    <property type="entry name" value="SecE"/>
    <property type="match status" value="1"/>
</dbReference>
<dbReference type="GO" id="GO:0006886">
    <property type="term" value="P:intracellular protein transport"/>
    <property type="evidence" value="ECO:0007669"/>
    <property type="project" value="InterPro"/>
</dbReference>
<dbReference type="EMBL" id="WNAL01000013">
    <property type="protein sequence ID" value="MTR81591.1"/>
    <property type="molecule type" value="Genomic_DNA"/>
</dbReference>
<dbReference type="GO" id="GO:0005886">
    <property type="term" value="C:plasma membrane"/>
    <property type="evidence" value="ECO:0007669"/>
    <property type="project" value="TreeGrafter"/>
</dbReference>
<evidence type="ECO:0000313" key="15">
    <source>
        <dbReference type="Proteomes" id="UP000446657"/>
    </source>
</evidence>
<keyword evidence="8 9" id="KW-0472">Membrane</keyword>
<reference evidence="12 15" key="3">
    <citation type="journal article" date="2019" name="Nat. Med.">
        <title>A library of human gut bacterial isolates paired with longitudinal multiomics data enables mechanistic microbiome research.</title>
        <authorList>
            <person name="Poyet M."/>
            <person name="Groussin M."/>
            <person name="Gibbons S.M."/>
            <person name="Avila-Pacheco J."/>
            <person name="Jiang X."/>
            <person name="Kearney S.M."/>
            <person name="Perrotta A.R."/>
            <person name="Berdy B."/>
            <person name="Zhao S."/>
            <person name="Lieberman T.D."/>
            <person name="Swanson P.K."/>
            <person name="Smith M."/>
            <person name="Roesemann S."/>
            <person name="Alexander J.E."/>
            <person name="Rich S.A."/>
            <person name="Livny J."/>
            <person name="Vlamakis H."/>
            <person name="Clish C."/>
            <person name="Bullock K."/>
            <person name="Deik A."/>
            <person name="Scott J."/>
            <person name="Pierce K.A."/>
            <person name="Xavier R.J."/>
            <person name="Alm E.J."/>
        </authorList>
    </citation>
    <scope>NUCLEOTIDE SEQUENCE [LARGE SCALE GENOMIC DNA]</scope>
    <source>
        <strain evidence="12 15">BIOML-A1</strain>
    </source>
</reference>
<sequence length="71" mass="7923">MGQTENVEKAPKTSWFDGVKAEFKKIIWPEQKSVVRQTIAVIVTSVVVGLIIALLDWAIQHGVNFLVGLKF</sequence>
<evidence type="ECO:0000256" key="2">
    <source>
        <dbReference type="ARBA" id="ARBA00022448"/>
    </source>
</evidence>
<evidence type="ECO:0000256" key="6">
    <source>
        <dbReference type="ARBA" id="ARBA00022989"/>
    </source>
</evidence>
<dbReference type="GO" id="GO:0006605">
    <property type="term" value="P:protein targeting"/>
    <property type="evidence" value="ECO:0007669"/>
    <property type="project" value="InterPro"/>
</dbReference>
<dbReference type="PANTHER" id="PTHR33910">
    <property type="entry name" value="PROTEIN TRANSLOCASE SUBUNIT SECE"/>
    <property type="match status" value="1"/>
</dbReference>
<dbReference type="EMBL" id="CYXV01000012">
    <property type="protein sequence ID" value="CUN09425.1"/>
    <property type="molecule type" value="Genomic_DNA"/>
</dbReference>
<dbReference type="GO" id="GO:0008320">
    <property type="term" value="F:protein transmembrane transporter activity"/>
    <property type="evidence" value="ECO:0007669"/>
    <property type="project" value="InterPro"/>
</dbReference>
<gene>
    <name evidence="11" type="primary">secG</name>
    <name evidence="12" type="synonym">secE</name>
    <name evidence="11" type="ORF">ERS852420_02665</name>
    <name evidence="12" type="ORF">GMD30_07685</name>
    <name evidence="10" type="ORF">M72_16681</name>
</gene>
<dbReference type="AlphaFoldDB" id="A0A0M6WYW0"/>
<dbReference type="NCBIfam" id="TIGR00964">
    <property type="entry name" value="secE_bact"/>
    <property type="match status" value="1"/>
</dbReference>
<proteinExistence type="predicted"/>
<dbReference type="Proteomes" id="UP000049979">
    <property type="component" value="Unassembled WGS sequence"/>
</dbReference>
<dbReference type="Gene3D" id="1.20.5.1030">
    <property type="entry name" value="Preprotein translocase secy subunit"/>
    <property type="match status" value="1"/>
</dbReference>
<reference evidence="13" key="1">
    <citation type="submission" date="2015-05" db="EMBL/GenBank/DDBJ databases">
        <authorList>
            <consortium name="Pathogen Informatics"/>
        </authorList>
    </citation>
    <scope>NUCLEOTIDE SEQUENCE [LARGE SCALE GENOMIC DNA]</scope>
    <source>
        <strain evidence="11 14">2789STDY5608863</strain>
        <strain evidence="13">M72</strain>
    </source>
</reference>
<feature type="transmembrane region" description="Helical" evidence="9">
    <location>
        <begin position="39"/>
        <end position="59"/>
    </location>
</feature>
<reference evidence="10" key="2">
    <citation type="submission" date="2015-05" db="EMBL/GenBank/DDBJ databases">
        <authorList>
            <person name="Wang D.B."/>
            <person name="Wang M."/>
        </authorList>
    </citation>
    <scope>NUCLEOTIDE SEQUENCE [LARGE SCALE GENOMIC DNA]</scope>
    <source>
        <strain evidence="10">M72</strain>
    </source>
</reference>
<evidence type="ECO:0000313" key="13">
    <source>
        <dbReference type="Proteomes" id="UP000049979"/>
    </source>
</evidence>
<organism evidence="10 13">
    <name type="scientific">Roseburia faecis</name>
    <dbReference type="NCBI Taxonomy" id="301302"/>
    <lineage>
        <taxon>Bacteria</taxon>
        <taxon>Bacillati</taxon>
        <taxon>Bacillota</taxon>
        <taxon>Clostridia</taxon>
        <taxon>Lachnospirales</taxon>
        <taxon>Lachnospiraceae</taxon>
        <taxon>Roseburia</taxon>
    </lineage>
</organism>
<evidence type="ECO:0000256" key="7">
    <source>
        <dbReference type="ARBA" id="ARBA00023010"/>
    </source>
</evidence>
<keyword evidence="2" id="KW-0813">Transport</keyword>
<evidence type="ECO:0000313" key="12">
    <source>
        <dbReference type="EMBL" id="MTR81591.1"/>
    </source>
</evidence>
<keyword evidence="13" id="KW-1185">Reference proteome</keyword>
<dbReference type="GO" id="GO:0043952">
    <property type="term" value="P:protein transport by the Sec complex"/>
    <property type="evidence" value="ECO:0007669"/>
    <property type="project" value="TreeGrafter"/>
</dbReference>
<dbReference type="InterPro" id="IPR001901">
    <property type="entry name" value="Translocase_SecE/Sec61-g"/>
</dbReference>
<dbReference type="EMBL" id="CVRR01000082">
    <property type="protein sequence ID" value="CRL42785.1"/>
    <property type="molecule type" value="Genomic_DNA"/>
</dbReference>
<evidence type="ECO:0000256" key="9">
    <source>
        <dbReference type="SAM" id="Phobius"/>
    </source>
</evidence>
<dbReference type="RefSeq" id="WP_022044852.1">
    <property type="nucleotide sequence ID" value="NZ_CP173697.1"/>
</dbReference>
<evidence type="ECO:0000256" key="4">
    <source>
        <dbReference type="ARBA" id="ARBA00022692"/>
    </source>
</evidence>
<dbReference type="GO" id="GO:0009306">
    <property type="term" value="P:protein secretion"/>
    <property type="evidence" value="ECO:0007669"/>
    <property type="project" value="InterPro"/>
</dbReference>
<dbReference type="GeneID" id="99747646"/>
<dbReference type="PANTHER" id="PTHR33910:SF1">
    <property type="entry name" value="PROTEIN TRANSLOCASE SUBUNIT SECE"/>
    <property type="match status" value="1"/>
</dbReference>
<keyword evidence="4 9" id="KW-0812">Transmembrane</keyword>
<keyword evidence="5" id="KW-0653">Protein transport</keyword>
<evidence type="ECO:0000256" key="5">
    <source>
        <dbReference type="ARBA" id="ARBA00022927"/>
    </source>
</evidence>
<keyword evidence="3" id="KW-1003">Cell membrane</keyword>